<evidence type="ECO:0000256" key="1">
    <source>
        <dbReference type="SAM" id="MobiDB-lite"/>
    </source>
</evidence>
<keyword evidence="2" id="KW-1185">Reference proteome</keyword>
<dbReference type="WBParaSite" id="SPAL_0001524000.1">
    <property type="protein sequence ID" value="SPAL_0001524000.1"/>
    <property type="gene ID" value="SPAL_0001524000"/>
</dbReference>
<feature type="compositionally biased region" description="Basic and acidic residues" evidence="1">
    <location>
        <begin position="87"/>
        <end position="102"/>
    </location>
</feature>
<dbReference type="Proteomes" id="UP000046392">
    <property type="component" value="Unplaced"/>
</dbReference>
<organism evidence="2 3">
    <name type="scientific">Strongyloides papillosus</name>
    <name type="common">Intestinal threadworm</name>
    <dbReference type="NCBI Taxonomy" id="174720"/>
    <lineage>
        <taxon>Eukaryota</taxon>
        <taxon>Metazoa</taxon>
        <taxon>Ecdysozoa</taxon>
        <taxon>Nematoda</taxon>
        <taxon>Chromadorea</taxon>
        <taxon>Rhabditida</taxon>
        <taxon>Tylenchina</taxon>
        <taxon>Panagrolaimomorpha</taxon>
        <taxon>Strongyloidoidea</taxon>
        <taxon>Strongyloididae</taxon>
        <taxon>Strongyloides</taxon>
    </lineage>
</organism>
<name>A0A0N5CBH4_STREA</name>
<dbReference type="AlphaFoldDB" id="A0A0N5CBH4"/>
<proteinExistence type="predicted"/>
<accession>A0A0N5CBH4</accession>
<feature type="compositionally biased region" description="Basic residues" evidence="1">
    <location>
        <begin position="103"/>
        <end position="115"/>
    </location>
</feature>
<evidence type="ECO:0000313" key="2">
    <source>
        <dbReference type="Proteomes" id="UP000046392"/>
    </source>
</evidence>
<feature type="region of interest" description="Disordered" evidence="1">
    <location>
        <begin position="49"/>
        <end position="126"/>
    </location>
</feature>
<sequence length="126" mass="15394">MDECKQKSINQYENVDTWKIMFDFYMYMKSRDWVEIVEEDREREEFLKRMKDHKSQAKNKTNTSEKVSKVTKRHLCQTPKESNNNNNKRDMSNRSLIKECKTVKSRPVHERRRFVSQRPELARKTC</sequence>
<protein>
    <submittedName>
        <fullName evidence="3">NAM-associated domain-containing protein</fullName>
    </submittedName>
</protein>
<reference evidence="3" key="1">
    <citation type="submission" date="2017-02" db="UniProtKB">
        <authorList>
            <consortium name="WormBaseParasite"/>
        </authorList>
    </citation>
    <scope>IDENTIFICATION</scope>
</reference>
<evidence type="ECO:0000313" key="3">
    <source>
        <dbReference type="WBParaSite" id="SPAL_0001524000.1"/>
    </source>
</evidence>